<comment type="caution">
    <text evidence="3">The sequence shown here is derived from an EMBL/GenBank/DDBJ whole genome shotgun (WGS) entry which is preliminary data.</text>
</comment>
<evidence type="ECO:0000313" key="4">
    <source>
        <dbReference type="Proteomes" id="UP001161017"/>
    </source>
</evidence>
<proteinExistence type="predicted"/>
<evidence type="ECO:0000313" key="3">
    <source>
        <dbReference type="EMBL" id="MDI1492574.1"/>
    </source>
</evidence>
<evidence type="ECO:0000256" key="1">
    <source>
        <dbReference type="SAM" id="MobiDB-lite"/>
    </source>
</evidence>
<organism evidence="3 4">
    <name type="scientific">Ramalina farinacea</name>
    <dbReference type="NCBI Taxonomy" id="258253"/>
    <lineage>
        <taxon>Eukaryota</taxon>
        <taxon>Fungi</taxon>
        <taxon>Dikarya</taxon>
        <taxon>Ascomycota</taxon>
        <taxon>Pezizomycotina</taxon>
        <taxon>Lecanoromycetes</taxon>
        <taxon>OSLEUM clade</taxon>
        <taxon>Lecanoromycetidae</taxon>
        <taxon>Lecanorales</taxon>
        <taxon>Lecanorineae</taxon>
        <taxon>Ramalinaceae</taxon>
        <taxon>Ramalina</taxon>
    </lineage>
</organism>
<dbReference type="Proteomes" id="UP001161017">
    <property type="component" value="Unassembled WGS sequence"/>
</dbReference>
<accession>A0AA43QVX1</accession>
<reference evidence="3" key="1">
    <citation type="journal article" date="2023" name="Genome Biol. Evol.">
        <title>First Whole Genome Sequence and Flow Cytometry Genome Size Data for the Lichen-Forming Fungus Ramalina farinacea (Ascomycota).</title>
        <authorList>
            <person name="Llewellyn T."/>
            <person name="Mian S."/>
            <person name="Hill R."/>
            <person name="Leitch I.J."/>
            <person name="Gaya E."/>
        </authorList>
    </citation>
    <scope>NUCLEOTIDE SEQUENCE</scope>
    <source>
        <strain evidence="3">LIQ254RAFAR</strain>
    </source>
</reference>
<sequence length="192" mass="21219">MIAILTLTSILLNSAVHGIPTTSPGQSLHLASTQDTAASQATWLHGTAQNETALDGTGRNGTALNGTTPLRPYPVQQCGIYQPAPKQDCINALSQFPVWSGEDRFHPWQPHDPDPNFALGQVKKSGRCRIFINLLKNEQQPTWSWDQLVNYIRWTTSGDLQIRFLDLLRPDKGFRISVRSIVEDGEGSVDVT</sequence>
<keyword evidence="2" id="KW-0732">Signal</keyword>
<dbReference type="AlphaFoldDB" id="A0AA43QVX1"/>
<protein>
    <submittedName>
        <fullName evidence="3">Uncharacterized protein</fullName>
    </submittedName>
</protein>
<name>A0AA43QVX1_9LECA</name>
<dbReference type="EMBL" id="JAPUFD010000019">
    <property type="protein sequence ID" value="MDI1492574.1"/>
    <property type="molecule type" value="Genomic_DNA"/>
</dbReference>
<feature type="chain" id="PRO_5041434369" evidence="2">
    <location>
        <begin position="19"/>
        <end position="192"/>
    </location>
</feature>
<feature type="region of interest" description="Disordered" evidence="1">
    <location>
        <begin position="49"/>
        <end position="68"/>
    </location>
</feature>
<evidence type="ECO:0000256" key="2">
    <source>
        <dbReference type="SAM" id="SignalP"/>
    </source>
</evidence>
<keyword evidence="4" id="KW-1185">Reference proteome</keyword>
<feature type="signal peptide" evidence="2">
    <location>
        <begin position="1"/>
        <end position="18"/>
    </location>
</feature>
<gene>
    <name evidence="3" type="ORF">OHK93_003788</name>
</gene>